<feature type="transmembrane region" description="Helical" evidence="1">
    <location>
        <begin position="39"/>
        <end position="58"/>
    </location>
</feature>
<dbReference type="PANTHER" id="PTHR42109">
    <property type="entry name" value="UNPLACED GENOMIC SCAFFOLD UM_SCAF_CONTIG_1.265, WHOLE GENOME SHOTGUN SEQUENCE"/>
    <property type="match status" value="1"/>
</dbReference>
<gene>
    <name evidence="3" type="ORF">BP01DRAFT_285614</name>
</gene>
<dbReference type="AlphaFoldDB" id="A0A318ZQ82"/>
<dbReference type="RefSeq" id="XP_025434767.1">
    <property type="nucleotide sequence ID" value="XM_025571452.1"/>
</dbReference>
<keyword evidence="1" id="KW-0472">Membrane</keyword>
<dbReference type="EMBL" id="KZ821220">
    <property type="protein sequence ID" value="PYH48785.1"/>
    <property type="molecule type" value="Genomic_DNA"/>
</dbReference>
<dbReference type="PANTHER" id="PTHR42109:SF2">
    <property type="entry name" value="INTEGRAL MEMBRANE PROTEIN"/>
    <property type="match status" value="1"/>
</dbReference>
<sequence length="203" mass="22935">IAIVEVVLFSIIQLVQFLMRYNQEWRYWHHRRQKRHARCFLYSWWGLLGVLAQIRIAGSAMVISNSHPSRSMLIAESVLRSIGLSPLLFEVSLVLLRSGQAGRTGPGNSRYPKHVRFLLHFFRFPVIISIVMVVVGECVRIPGCMYAGGAVFVTTFCFVCGLVIWLAMTYRSILSAAGKSCVLIVLASLPFLVVRVVYFLLAE</sequence>
<dbReference type="InterPro" id="IPR056119">
    <property type="entry name" value="DUF7702"/>
</dbReference>
<evidence type="ECO:0000313" key="3">
    <source>
        <dbReference type="EMBL" id="PYH48785.1"/>
    </source>
</evidence>
<proteinExistence type="predicted"/>
<feature type="domain" description="DUF7702" evidence="2">
    <location>
        <begin position="43"/>
        <end position="201"/>
    </location>
</feature>
<feature type="transmembrane region" description="Helical" evidence="1">
    <location>
        <begin position="147"/>
        <end position="168"/>
    </location>
</feature>
<protein>
    <recommendedName>
        <fullName evidence="2">DUF7702 domain-containing protein</fullName>
    </recommendedName>
</protein>
<evidence type="ECO:0000313" key="4">
    <source>
        <dbReference type="Proteomes" id="UP000248349"/>
    </source>
</evidence>
<organism evidence="3 4">
    <name type="scientific">Aspergillus saccharolyticus JOP 1030-1</name>
    <dbReference type="NCBI Taxonomy" id="1450539"/>
    <lineage>
        <taxon>Eukaryota</taxon>
        <taxon>Fungi</taxon>
        <taxon>Dikarya</taxon>
        <taxon>Ascomycota</taxon>
        <taxon>Pezizomycotina</taxon>
        <taxon>Eurotiomycetes</taxon>
        <taxon>Eurotiomycetidae</taxon>
        <taxon>Eurotiales</taxon>
        <taxon>Aspergillaceae</taxon>
        <taxon>Aspergillus</taxon>
        <taxon>Aspergillus subgen. Circumdati</taxon>
    </lineage>
</organism>
<name>A0A318ZQ82_9EURO</name>
<evidence type="ECO:0000259" key="2">
    <source>
        <dbReference type="Pfam" id="PF24800"/>
    </source>
</evidence>
<feature type="non-terminal residue" evidence="3">
    <location>
        <position position="1"/>
    </location>
</feature>
<keyword evidence="4" id="KW-1185">Reference proteome</keyword>
<feature type="transmembrane region" description="Helical" evidence="1">
    <location>
        <begin position="180"/>
        <end position="201"/>
    </location>
</feature>
<dbReference type="GeneID" id="37072680"/>
<keyword evidence="1" id="KW-0812">Transmembrane</keyword>
<accession>A0A318ZQ82</accession>
<feature type="transmembrane region" description="Helical" evidence="1">
    <location>
        <begin position="78"/>
        <end position="96"/>
    </location>
</feature>
<feature type="transmembrane region" description="Helical" evidence="1">
    <location>
        <begin position="117"/>
        <end position="135"/>
    </location>
</feature>
<evidence type="ECO:0000256" key="1">
    <source>
        <dbReference type="SAM" id="Phobius"/>
    </source>
</evidence>
<reference evidence="3 4" key="1">
    <citation type="submission" date="2016-12" db="EMBL/GenBank/DDBJ databases">
        <title>The genomes of Aspergillus section Nigri reveals drivers in fungal speciation.</title>
        <authorList>
            <consortium name="DOE Joint Genome Institute"/>
            <person name="Vesth T.C."/>
            <person name="Nybo J."/>
            <person name="Theobald S."/>
            <person name="Brandl J."/>
            <person name="Frisvad J.C."/>
            <person name="Nielsen K.F."/>
            <person name="Lyhne E.K."/>
            <person name="Kogle M.E."/>
            <person name="Kuo A."/>
            <person name="Riley R."/>
            <person name="Clum A."/>
            <person name="Nolan M."/>
            <person name="Lipzen A."/>
            <person name="Salamov A."/>
            <person name="Henrissat B."/>
            <person name="Wiebenga A."/>
            <person name="De Vries R.P."/>
            <person name="Grigoriev I.V."/>
            <person name="Mortensen U.H."/>
            <person name="Andersen M.R."/>
            <person name="Baker S.E."/>
        </authorList>
    </citation>
    <scope>NUCLEOTIDE SEQUENCE [LARGE SCALE GENOMIC DNA]</scope>
    <source>
        <strain evidence="3 4">JOP 1030-1</strain>
    </source>
</reference>
<keyword evidence="1" id="KW-1133">Transmembrane helix</keyword>
<dbReference type="Proteomes" id="UP000248349">
    <property type="component" value="Unassembled WGS sequence"/>
</dbReference>
<feature type="non-terminal residue" evidence="3">
    <location>
        <position position="203"/>
    </location>
</feature>
<dbReference type="Pfam" id="PF24800">
    <property type="entry name" value="DUF7702"/>
    <property type="match status" value="1"/>
</dbReference>
<dbReference type="OrthoDB" id="2560628at2759"/>